<comment type="catalytic activity">
    <reaction evidence="1">
        <text>ATP + protein L-histidine = ADP + protein N-phospho-L-histidine.</text>
        <dbReference type="EC" id="2.7.13.3"/>
    </reaction>
</comment>
<sequence>MRVLAPLVRRSTYRRWVYLILGGALLVPYLILVTVAVPSMLPLAATVDTAMVIGVVLALLVMLVTSFIPAVRVLEGAAVRELLDDPVPGVTFGPAGSWSVRLRSGAMFLLHVVAGGIVSFLSLIVPVFLVLSIIGVFTGKWAIGTPDGLEVPIGWPGVWVPALLVVAVVALIYLTAGVGALLARAAAALLGVSAGDRIAELEKRTERLAERNRLARELHDSVGHALSVVTLQAGAARRILRDDPDGAERSLLAIEDSARAALDDLDHVLGLLRDEKAGTRPQAGLAELPALLSATRLSGATVHDDVRGDLAAVPAVVSREAYRIVQECLTNALRHAGKVPVTLVLDVGADVLELTVTNPATDVPRRRVRGGRGLRGMAERVDVLRGEYRAGRRGEQWEVAVRLPWGTAT</sequence>
<keyword evidence="6 11" id="KW-0418">Kinase</keyword>
<dbReference type="GO" id="GO:0005524">
    <property type="term" value="F:ATP binding"/>
    <property type="evidence" value="ECO:0007669"/>
    <property type="project" value="UniProtKB-KW"/>
</dbReference>
<gene>
    <name evidence="11" type="ORF">EWH70_01025</name>
</gene>
<feature type="transmembrane region" description="Helical" evidence="9">
    <location>
        <begin position="16"/>
        <end position="37"/>
    </location>
</feature>
<keyword evidence="12" id="KW-1185">Reference proteome</keyword>
<dbReference type="EMBL" id="SFCC01000001">
    <property type="protein sequence ID" value="RZQ65710.1"/>
    <property type="molecule type" value="Genomic_DNA"/>
</dbReference>
<keyword evidence="3" id="KW-0597">Phosphoprotein</keyword>
<evidence type="ECO:0000256" key="5">
    <source>
        <dbReference type="ARBA" id="ARBA00022741"/>
    </source>
</evidence>
<feature type="domain" description="Signal transduction histidine kinase subgroup 3 dimerisation and phosphoacceptor" evidence="10">
    <location>
        <begin position="210"/>
        <end position="275"/>
    </location>
</feature>
<dbReference type="PANTHER" id="PTHR24421:SF10">
    <property type="entry name" value="NITRATE_NITRITE SENSOR PROTEIN NARQ"/>
    <property type="match status" value="1"/>
</dbReference>
<dbReference type="SUPFAM" id="SSF55874">
    <property type="entry name" value="ATPase domain of HSP90 chaperone/DNA topoisomerase II/histidine kinase"/>
    <property type="match status" value="1"/>
</dbReference>
<dbReference type="OrthoDB" id="227596at2"/>
<evidence type="ECO:0000259" key="10">
    <source>
        <dbReference type="Pfam" id="PF07730"/>
    </source>
</evidence>
<feature type="transmembrane region" description="Helical" evidence="9">
    <location>
        <begin position="49"/>
        <end position="71"/>
    </location>
</feature>
<keyword evidence="8" id="KW-0902">Two-component regulatory system</keyword>
<organism evidence="11 12">
    <name type="scientific">Amycolatopsis suaedae</name>
    <dbReference type="NCBI Taxonomy" id="2510978"/>
    <lineage>
        <taxon>Bacteria</taxon>
        <taxon>Bacillati</taxon>
        <taxon>Actinomycetota</taxon>
        <taxon>Actinomycetes</taxon>
        <taxon>Pseudonocardiales</taxon>
        <taxon>Pseudonocardiaceae</taxon>
        <taxon>Amycolatopsis</taxon>
    </lineage>
</organism>
<evidence type="ECO:0000256" key="8">
    <source>
        <dbReference type="ARBA" id="ARBA00023012"/>
    </source>
</evidence>
<dbReference type="InterPro" id="IPR050482">
    <property type="entry name" value="Sensor_HK_TwoCompSys"/>
</dbReference>
<dbReference type="CDD" id="cd16917">
    <property type="entry name" value="HATPase_UhpB-NarQ-NarX-like"/>
    <property type="match status" value="1"/>
</dbReference>
<dbReference type="InterPro" id="IPR036890">
    <property type="entry name" value="HATPase_C_sf"/>
</dbReference>
<keyword evidence="9" id="KW-0472">Membrane</keyword>
<evidence type="ECO:0000256" key="4">
    <source>
        <dbReference type="ARBA" id="ARBA00022679"/>
    </source>
</evidence>
<dbReference type="RefSeq" id="WP_130473280.1">
    <property type="nucleotide sequence ID" value="NZ_SFCC01000001.1"/>
</dbReference>
<dbReference type="Gene3D" id="1.20.5.1930">
    <property type="match status" value="1"/>
</dbReference>
<dbReference type="AlphaFoldDB" id="A0A4Q7JCT1"/>
<evidence type="ECO:0000313" key="12">
    <source>
        <dbReference type="Proteomes" id="UP000292003"/>
    </source>
</evidence>
<dbReference type="Gene3D" id="3.30.565.10">
    <property type="entry name" value="Histidine kinase-like ATPase, C-terminal domain"/>
    <property type="match status" value="1"/>
</dbReference>
<evidence type="ECO:0000256" key="9">
    <source>
        <dbReference type="SAM" id="Phobius"/>
    </source>
</evidence>
<keyword evidence="7" id="KW-0067">ATP-binding</keyword>
<reference evidence="11 12" key="1">
    <citation type="submission" date="2019-02" db="EMBL/GenBank/DDBJ databases">
        <title>Draft genome sequence of Amycolatopsis sp. 8-3EHSu isolated from roots of Suaeda maritima.</title>
        <authorList>
            <person name="Duangmal K."/>
            <person name="Chantavorakit T."/>
        </authorList>
    </citation>
    <scope>NUCLEOTIDE SEQUENCE [LARGE SCALE GENOMIC DNA]</scope>
    <source>
        <strain evidence="11 12">8-3EHSu</strain>
    </source>
</reference>
<feature type="transmembrane region" description="Helical" evidence="9">
    <location>
        <begin position="108"/>
        <end position="138"/>
    </location>
</feature>
<dbReference type="PANTHER" id="PTHR24421">
    <property type="entry name" value="NITRATE/NITRITE SENSOR PROTEIN NARX-RELATED"/>
    <property type="match status" value="1"/>
</dbReference>
<evidence type="ECO:0000256" key="6">
    <source>
        <dbReference type="ARBA" id="ARBA00022777"/>
    </source>
</evidence>
<protein>
    <recommendedName>
        <fullName evidence="2">histidine kinase</fullName>
        <ecNumber evidence="2">2.7.13.3</ecNumber>
    </recommendedName>
</protein>
<dbReference type="GO" id="GO:0016020">
    <property type="term" value="C:membrane"/>
    <property type="evidence" value="ECO:0007669"/>
    <property type="project" value="InterPro"/>
</dbReference>
<evidence type="ECO:0000256" key="3">
    <source>
        <dbReference type="ARBA" id="ARBA00022553"/>
    </source>
</evidence>
<evidence type="ECO:0000256" key="2">
    <source>
        <dbReference type="ARBA" id="ARBA00012438"/>
    </source>
</evidence>
<dbReference type="GO" id="GO:0000155">
    <property type="term" value="F:phosphorelay sensor kinase activity"/>
    <property type="evidence" value="ECO:0007669"/>
    <property type="project" value="InterPro"/>
</dbReference>
<evidence type="ECO:0000256" key="1">
    <source>
        <dbReference type="ARBA" id="ARBA00000085"/>
    </source>
</evidence>
<dbReference type="Proteomes" id="UP000292003">
    <property type="component" value="Unassembled WGS sequence"/>
</dbReference>
<accession>A0A4Q7JCT1</accession>
<dbReference type="EC" id="2.7.13.3" evidence="2"/>
<keyword evidence="9" id="KW-0812">Transmembrane</keyword>
<keyword evidence="4" id="KW-0808">Transferase</keyword>
<feature type="transmembrane region" description="Helical" evidence="9">
    <location>
        <begin position="158"/>
        <end position="183"/>
    </location>
</feature>
<evidence type="ECO:0000256" key="7">
    <source>
        <dbReference type="ARBA" id="ARBA00022840"/>
    </source>
</evidence>
<name>A0A4Q7JCT1_9PSEU</name>
<keyword evidence="5" id="KW-0547">Nucleotide-binding</keyword>
<dbReference type="GO" id="GO:0046983">
    <property type="term" value="F:protein dimerization activity"/>
    <property type="evidence" value="ECO:0007669"/>
    <property type="project" value="InterPro"/>
</dbReference>
<comment type="caution">
    <text evidence="11">The sequence shown here is derived from an EMBL/GenBank/DDBJ whole genome shotgun (WGS) entry which is preliminary data.</text>
</comment>
<keyword evidence="9" id="KW-1133">Transmembrane helix</keyword>
<evidence type="ECO:0000313" key="11">
    <source>
        <dbReference type="EMBL" id="RZQ65710.1"/>
    </source>
</evidence>
<dbReference type="InterPro" id="IPR011712">
    <property type="entry name" value="Sig_transdc_His_kin_sub3_dim/P"/>
</dbReference>
<proteinExistence type="predicted"/>
<dbReference type="Pfam" id="PF07730">
    <property type="entry name" value="HisKA_3"/>
    <property type="match status" value="1"/>
</dbReference>